<dbReference type="EMBL" id="CP073041">
    <property type="protein sequence ID" value="UXE64647.1"/>
    <property type="molecule type" value="Genomic_DNA"/>
</dbReference>
<dbReference type="GO" id="GO:0003824">
    <property type="term" value="F:catalytic activity"/>
    <property type="evidence" value="ECO:0007669"/>
    <property type="project" value="InterPro"/>
</dbReference>
<evidence type="ECO:0000256" key="6">
    <source>
        <dbReference type="ARBA" id="ARBA00023014"/>
    </source>
</evidence>
<evidence type="ECO:0000313" key="9">
    <source>
        <dbReference type="EMBL" id="UXE64647.1"/>
    </source>
</evidence>
<dbReference type="InterPro" id="IPR058240">
    <property type="entry name" value="rSAM_sf"/>
</dbReference>
<dbReference type="SFLD" id="SFLDS00029">
    <property type="entry name" value="Radical_SAM"/>
    <property type="match status" value="1"/>
</dbReference>
<gene>
    <name evidence="9" type="ORF">KA717_13055</name>
</gene>
<dbReference type="Gene3D" id="3.20.20.70">
    <property type="entry name" value="Aldolase class I"/>
    <property type="match status" value="1"/>
</dbReference>
<keyword evidence="5" id="KW-0408">Iron</keyword>
<dbReference type="PANTHER" id="PTHR43787">
    <property type="entry name" value="FEMO COFACTOR BIOSYNTHESIS PROTEIN NIFB-RELATED"/>
    <property type="match status" value="1"/>
</dbReference>
<evidence type="ECO:0000256" key="5">
    <source>
        <dbReference type="ARBA" id="ARBA00023004"/>
    </source>
</evidence>
<accession>A0A977PZ95</accession>
<dbReference type="PANTHER" id="PTHR43787:SF11">
    <property type="entry name" value="UPF0026 PROTEIN SLR1464"/>
    <property type="match status" value="1"/>
</dbReference>
<dbReference type="GO" id="GO:0046872">
    <property type="term" value="F:metal ion binding"/>
    <property type="evidence" value="ECO:0007669"/>
    <property type="project" value="UniProtKB-KW"/>
</dbReference>
<dbReference type="InterPro" id="IPR040084">
    <property type="entry name" value="GTPase_Obg"/>
</dbReference>
<evidence type="ECO:0000256" key="1">
    <source>
        <dbReference type="ARBA" id="ARBA00001966"/>
    </source>
</evidence>
<dbReference type="InterPro" id="IPR007197">
    <property type="entry name" value="rSAM"/>
</dbReference>
<dbReference type="SUPFAM" id="SSF102114">
    <property type="entry name" value="Radical SAM enzymes"/>
    <property type="match status" value="1"/>
</dbReference>
<dbReference type="GO" id="GO:0051539">
    <property type="term" value="F:4 iron, 4 sulfur cluster binding"/>
    <property type="evidence" value="ECO:0007669"/>
    <property type="project" value="UniProtKB-KW"/>
</dbReference>
<dbReference type="KEGG" id="wna:KA717_13055"/>
<organism evidence="9">
    <name type="scientific">Woronichinia naegeliana WA131</name>
    <dbReference type="NCBI Taxonomy" id="2824559"/>
    <lineage>
        <taxon>Bacteria</taxon>
        <taxon>Bacillati</taxon>
        <taxon>Cyanobacteriota</taxon>
        <taxon>Cyanophyceae</taxon>
        <taxon>Synechococcales</taxon>
        <taxon>Coelosphaeriaceae</taxon>
        <taxon>Woronichinia</taxon>
    </lineage>
</organism>
<name>A0A977PZ95_9CYAN</name>
<dbReference type="CDD" id="cd01335">
    <property type="entry name" value="Radical_SAM"/>
    <property type="match status" value="1"/>
</dbReference>
<keyword evidence="3" id="KW-0949">S-adenosyl-L-methionine</keyword>
<keyword evidence="4" id="KW-0479">Metal-binding</keyword>
<comment type="cofactor">
    <cofactor evidence="1">
        <name>[4Fe-4S] cluster</name>
        <dbReference type="ChEBI" id="CHEBI:49883"/>
    </cofactor>
</comment>
<keyword evidence="2" id="KW-0004">4Fe-4S</keyword>
<proteinExistence type="predicted"/>
<keyword evidence="6" id="KW-0411">Iron-sulfur</keyword>
<feature type="region of interest" description="Disordered" evidence="7">
    <location>
        <begin position="206"/>
        <end position="226"/>
    </location>
</feature>
<evidence type="ECO:0000259" key="8">
    <source>
        <dbReference type="PROSITE" id="PS51918"/>
    </source>
</evidence>
<protein>
    <submittedName>
        <fullName evidence="9">Radical SAM protein</fullName>
    </submittedName>
</protein>
<evidence type="ECO:0000256" key="7">
    <source>
        <dbReference type="SAM" id="MobiDB-lite"/>
    </source>
</evidence>
<sequence>MNALLTHSFATVYGPVVSWRYGRSLGIDPIGQISTCSFNCVYCQLGEIEVISRDRRLFLPTEQIRAELEQFAPWEVDIITLSGSGEPTLALNLGEILSQIKTLTAKPTLVLTNATLLDDAQVRQELSLADRVSVKLDGISEDLVRRINRPDSSLHLTKIIQGIEAFKTEFRGELSLQTMLLAPWSEEVKRQYIALLKRLQPKEIQLNTPSRPKPLKRELEGRGNHTGEELPAYPVQILKCVSPEILAALAQELTDKTQIPVRCAPGSSWSQN</sequence>
<dbReference type="AlphaFoldDB" id="A0A977PZ95"/>
<feature type="domain" description="Radical SAM core" evidence="8">
    <location>
        <begin position="20"/>
        <end position="248"/>
    </location>
</feature>
<feature type="compositionally biased region" description="Basic and acidic residues" evidence="7">
    <location>
        <begin position="215"/>
        <end position="226"/>
    </location>
</feature>
<dbReference type="PROSITE" id="PS51918">
    <property type="entry name" value="RADICAL_SAM"/>
    <property type="match status" value="1"/>
</dbReference>
<dbReference type="SFLD" id="SFLDG01083">
    <property type="entry name" value="Uncharacterised_Radical_SAM_Su"/>
    <property type="match status" value="1"/>
</dbReference>
<dbReference type="Pfam" id="PF04055">
    <property type="entry name" value="Radical_SAM"/>
    <property type="match status" value="1"/>
</dbReference>
<evidence type="ECO:0000256" key="3">
    <source>
        <dbReference type="ARBA" id="ARBA00022691"/>
    </source>
</evidence>
<dbReference type="InterPro" id="IPR013785">
    <property type="entry name" value="Aldolase_TIM"/>
</dbReference>
<reference evidence="9" key="1">
    <citation type="submission" date="2021-04" db="EMBL/GenBank/DDBJ databases">
        <title>Genome sequence of Woronichinia naegeliana from Washington state freshwater lake bloom.</title>
        <authorList>
            <person name="Dreher T.W."/>
        </authorList>
    </citation>
    <scope>NUCLEOTIDE SEQUENCE</scope>
    <source>
        <strain evidence="9">WA131</strain>
    </source>
</reference>
<evidence type="ECO:0000256" key="4">
    <source>
        <dbReference type="ARBA" id="ARBA00022723"/>
    </source>
</evidence>
<evidence type="ECO:0000256" key="2">
    <source>
        <dbReference type="ARBA" id="ARBA00022485"/>
    </source>
</evidence>
<dbReference type="Proteomes" id="UP001065613">
    <property type="component" value="Chromosome"/>
</dbReference>